<evidence type="ECO:0000313" key="2">
    <source>
        <dbReference type="EMBL" id="GEE00206.1"/>
    </source>
</evidence>
<reference evidence="4" key="1">
    <citation type="submission" date="2019-06" db="EMBL/GenBank/DDBJ databases">
        <title>Gordonia isolated from sludge of a wastewater treatment plant.</title>
        <authorList>
            <person name="Tamura T."/>
            <person name="Aoyama K."/>
            <person name="Kang Y."/>
            <person name="Saito S."/>
            <person name="Akiyama N."/>
            <person name="Yazawa K."/>
            <person name="Gonoi T."/>
            <person name="Mikami Y."/>
        </authorList>
    </citation>
    <scope>NUCLEOTIDE SEQUENCE [LARGE SCALE GENOMIC DNA]</scope>
    <source>
        <strain evidence="4">NBRC 107696</strain>
    </source>
</reference>
<protein>
    <submittedName>
        <fullName evidence="3">Uncharacterized protein</fullName>
    </submittedName>
</protein>
<dbReference type="AlphaFoldDB" id="A0A7I9VFM8"/>
<proteinExistence type="predicted"/>
<evidence type="ECO:0000256" key="1">
    <source>
        <dbReference type="SAM" id="MobiDB-lite"/>
    </source>
</evidence>
<feature type="region of interest" description="Disordered" evidence="1">
    <location>
        <begin position="137"/>
        <end position="179"/>
    </location>
</feature>
<name>A0A7I9VFM8_9ACTN</name>
<dbReference type="EMBL" id="BJOV01000008">
    <property type="protein sequence ID" value="GEE04135.1"/>
    <property type="molecule type" value="Genomic_DNA"/>
</dbReference>
<reference evidence="3" key="2">
    <citation type="journal article" date="2020" name="Int. J. Syst. Evol. Microbiol.">
        <title>Gordonia crocea sp. nov. and Gordonia spumicola sp. nov. isolated from sludge of a wastewater treatment plant.</title>
        <authorList>
            <person name="Tamura T."/>
            <person name="Saito S."/>
            <person name="Hamada M."/>
            <person name="Kang Y."/>
            <person name="Hoshino Y."/>
            <person name="Gonoi T."/>
            <person name="Mikami Y."/>
            <person name="Yaguchi T."/>
        </authorList>
    </citation>
    <scope>NUCLEOTIDE SEQUENCE</scope>
    <source>
        <strain evidence="3">NBRC 107696</strain>
    </source>
</reference>
<keyword evidence="4" id="KW-1185">Reference proteome</keyword>
<sequence>MRIRSIKPEFWRDETIVSLPISARLTFIGLWSYVDDNGVGDARLSSIVADLYAHDLSCNLQETLRSVSGDLQQLQNAGLIVMYTDPNQARRELVFIRNWDKHQVVNRPSKGHSYPLPTAEMLDQADTHANCMSVSRDTPETLSAGAGEQGSRGTGESLPPALRTEPHQRASANTRETRAEVRMRELNATARSAEADRFATSFNQWAGGGIPSQTLIEIAQEVDTLLGDRIDPVQIADGIKAWHASDRIYPSQIPSFVAKAARPADTPKPTKATLRAVSTLDDAEALIAQFQEGTA</sequence>
<evidence type="ECO:0000313" key="3">
    <source>
        <dbReference type="EMBL" id="GEE04135.1"/>
    </source>
</evidence>
<dbReference type="Proteomes" id="UP000444960">
    <property type="component" value="Unassembled WGS sequence"/>
</dbReference>
<accession>A0A7I9VFM8</accession>
<organism evidence="3 4">
    <name type="scientific">Gordonia spumicola</name>
    <dbReference type="NCBI Taxonomy" id="589161"/>
    <lineage>
        <taxon>Bacteria</taxon>
        <taxon>Bacillati</taxon>
        <taxon>Actinomycetota</taxon>
        <taxon>Actinomycetes</taxon>
        <taxon>Mycobacteriales</taxon>
        <taxon>Gordoniaceae</taxon>
        <taxon>Gordonia</taxon>
    </lineage>
</organism>
<dbReference type="EMBL" id="BJOV01000002">
    <property type="protein sequence ID" value="GEE00206.1"/>
    <property type="molecule type" value="Genomic_DNA"/>
</dbReference>
<comment type="caution">
    <text evidence="3">The sequence shown here is derived from an EMBL/GenBank/DDBJ whole genome shotgun (WGS) entry which is preliminary data.</text>
</comment>
<evidence type="ECO:0000313" key="4">
    <source>
        <dbReference type="Proteomes" id="UP000444960"/>
    </source>
</evidence>
<gene>
    <name evidence="2" type="ORF">nbrc107696_06520</name>
    <name evidence="3" type="ORF">nbrc107696_45810</name>
</gene>